<dbReference type="HOGENOM" id="CLU_136034_0_0_9"/>
<dbReference type="PATRIC" id="fig|1333534.5.peg.2492"/>
<dbReference type="PROSITE" id="PS51782">
    <property type="entry name" value="LYSM"/>
    <property type="match status" value="1"/>
</dbReference>
<reference evidence="3 4" key="2">
    <citation type="journal article" date="2016" name="Genome Announc.">
        <title>Genome Sequence of a Gram-Positive Diazotroph, Paenibacillus durus Type Strain ATCC 35681.</title>
        <authorList>
            <person name="Halim M.A."/>
            <person name="Rahman A.Y."/>
            <person name="Sim K.S."/>
            <person name="Yam H.C."/>
            <person name="Rahim A.A."/>
            <person name="Ghazali A.H."/>
            <person name="Najimudin N."/>
        </authorList>
    </citation>
    <scope>NUCLEOTIDE SEQUENCE [LARGE SCALE GENOMIC DNA]</scope>
    <source>
        <strain evidence="3 4">ATCC 35681</strain>
    </source>
</reference>
<protein>
    <recommendedName>
        <fullName evidence="2">LysM domain-containing protein</fullName>
    </recommendedName>
</protein>
<sequence>MLKYSTYRSIYNETPEAVSTRRSSVSDHTNPSVKNIKAIIKKARIVLKQQDVFKLMIVLLLIISGFTVVSQVFASSASSPQQEKRIVVEPGDTLWSIALKNKSSDMRTVVYIDAIKRHNHLSGSDIQAGDILSIPVYK</sequence>
<evidence type="ECO:0000256" key="1">
    <source>
        <dbReference type="SAM" id="Phobius"/>
    </source>
</evidence>
<dbReference type="RefSeq" id="WP_025696732.1">
    <property type="nucleotide sequence ID" value="NZ_ASQQ01000463.1"/>
</dbReference>
<organism evidence="3 4">
    <name type="scientific">Paenibacillus durus ATCC 35681</name>
    <dbReference type="NCBI Taxonomy" id="1333534"/>
    <lineage>
        <taxon>Bacteria</taxon>
        <taxon>Bacillati</taxon>
        <taxon>Bacillota</taxon>
        <taxon>Bacilli</taxon>
        <taxon>Bacillales</taxon>
        <taxon>Paenibacillaceae</taxon>
        <taxon>Paenibacillus</taxon>
    </lineage>
</organism>
<accession>A0A0F7F9A3</accession>
<dbReference type="Gene3D" id="3.10.350.10">
    <property type="entry name" value="LysM domain"/>
    <property type="match status" value="1"/>
</dbReference>
<name>A0A0F7F9A3_PAEDU</name>
<gene>
    <name evidence="3" type="ORF">VK70_11270</name>
</gene>
<keyword evidence="1" id="KW-1133">Transmembrane helix</keyword>
<keyword evidence="1" id="KW-0812">Transmembrane</keyword>
<dbReference type="AlphaFoldDB" id="A0A0F7F9A3"/>
<keyword evidence="1" id="KW-0472">Membrane</keyword>
<dbReference type="InterPro" id="IPR018392">
    <property type="entry name" value="LysM"/>
</dbReference>
<evidence type="ECO:0000313" key="3">
    <source>
        <dbReference type="EMBL" id="AKG35067.1"/>
    </source>
</evidence>
<dbReference type="EMBL" id="CP011114">
    <property type="protein sequence ID" value="AKG35067.1"/>
    <property type="molecule type" value="Genomic_DNA"/>
</dbReference>
<dbReference type="OrthoDB" id="9801998at2"/>
<dbReference type="SMART" id="SM00257">
    <property type="entry name" value="LysM"/>
    <property type="match status" value="1"/>
</dbReference>
<dbReference type="InterPro" id="IPR036779">
    <property type="entry name" value="LysM_dom_sf"/>
</dbReference>
<dbReference type="Pfam" id="PF01476">
    <property type="entry name" value="LysM"/>
    <property type="match status" value="1"/>
</dbReference>
<dbReference type="CDD" id="cd00118">
    <property type="entry name" value="LysM"/>
    <property type="match status" value="1"/>
</dbReference>
<dbReference type="Proteomes" id="UP000034189">
    <property type="component" value="Chromosome"/>
</dbReference>
<proteinExistence type="predicted"/>
<feature type="domain" description="LysM" evidence="2">
    <location>
        <begin position="84"/>
        <end position="134"/>
    </location>
</feature>
<evidence type="ECO:0000313" key="4">
    <source>
        <dbReference type="Proteomes" id="UP000034189"/>
    </source>
</evidence>
<evidence type="ECO:0000259" key="2">
    <source>
        <dbReference type="PROSITE" id="PS51782"/>
    </source>
</evidence>
<feature type="transmembrane region" description="Helical" evidence="1">
    <location>
        <begin position="52"/>
        <end position="74"/>
    </location>
</feature>
<dbReference type="SUPFAM" id="SSF54106">
    <property type="entry name" value="LysM domain"/>
    <property type="match status" value="1"/>
</dbReference>
<reference evidence="3 4" key="1">
    <citation type="submission" date="2015-03" db="EMBL/GenBank/DDBJ databases">
        <authorList>
            <person name="Abdul Halim M."/>
        </authorList>
    </citation>
    <scope>NUCLEOTIDE SEQUENCE [LARGE SCALE GENOMIC DNA]</scope>
    <source>
        <strain evidence="3 4">ATCC 35681</strain>
    </source>
</reference>